<dbReference type="AlphaFoldDB" id="A0A0F3MT34"/>
<comment type="caution">
    <text evidence="1">The sequence shown here is derived from an EMBL/GenBank/DDBJ whole genome shotgun (WGS) entry which is preliminary data.</text>
</comment>
<reference evidence="1 2" key="1">
    <citation type="submission" date="2015-01" db="EMBL/GenBank/DDBJ databases">
        <title>Genome Sequencing of Rickettsiales.</title>
        <authorList>
            <person name="Daugherty S.C."/>
            <person name="Su Q."/>
            <person name="Abolude K."/>
            <person name="Beier-Sexton M."/>
            <person name="Carlyon J.A."/>
            <person name="Carter R."/>
            <person name="Day N.P."/>
            <person name="Dumler S.J."/>
            <person name="Dyachenko V."/>
            <person name="Godinez A."/>
            <person name="Kurtti T.J."/>
            <person name="Lichay M."/>
            <person name="Mullins K.E."/>
            <person name="Ott S."/>
            <person name="Pappas-Brown V."/>
            <person name="Paris D.H."/>
            <person name="Patel P."/>
            <person name="Richards A.L."/>
            <person name="Sadzewicz L."/>
            <person name="Sears K."/>
            <person name="Seidman D."/>
            <person name="Sengamalay N."/>
            <person name="Stenos J."/>
            <person name="Tallon L.J."/>
            <person name="Vincent G."/>
            <person name="Fraser C.M."/>
            <person name="Munderloh U."/>
            <person name="Dunning-Hotopp J.C."/>
        </authorList>
    </citation>
    <scope>NUCLEOTIDE SEQUENCE [LARGE SCALE GENOMIC DNA]</scope>
    <source>
        <strain evidence="1 2">Pedreira</strain>
    </source>
</reference>
<dbReference type="EMBL" id="LANQ01000001">
    <property type="protein sequence ID" value="KJV58905.1"/>
    <property type="molecule type" value="Genomic_DNA"/>
</dbReference>
<evidence type="ECO:0000313" key="2">
    <source>
        <dbReference type="Proteomes" id="UP000033475"/>
    </source>
</evidence>
<evidence type="ECO:0000313" key="1">
    <source>
        <dbReference type="EMBL" id="KJV58905.1"/>
    </source>
</evidence>
<name>A0A0F3MT34_RICFI</name>
<sequence>MLKISIFTGLPHGLRPLAMTGVGIHATTPVPAYNDRSNQSSISKYLQKMYRY</sequence>
<dbReference type="Proteomes" id="UP000033475">
    <property type="component" value="Unassembled WGS sequence"/>
</dbReference>
<accession>A0A0F3MT34</accession>
<proteinExistence type="predicted"/>
<protein>
    <submittedName>
        <fullName evidence="1">Uncharacterized protein</fullName>
    </submittedName>
</protein>
<organism evidence="1 2">
    <name type="scientific">Rickettsia felis str. Pedreira</name>
    <dbReference type="NCBI Taxonomy" id="1359196"/>
    <lineage>
        <taxon>Bacteria</taxon>
        <taxon>Pseudomonadati</taxon>
        <taxon>Pseudomonadota</taxon>
        <taxon>Alphaproteobacteria</taxon>
        <taxon>Rickettsiales</taxon>
        <taxon>Rickettsiaceae</taxon>
        <taxon>Rickettsieae</taxon>
        <taxon>Rickettsia</taxon>
        <taxon>spotted fever group</taxon>
    </lineage>
</organism>
<gene>
    <name evidence="1" type="ORF">RFEPED_1300</name>
</gene>